<name>A0AAV1KDH5_9NEOP</name>
<gene>
    <name evidence="1" type="ORF">PARMNEM_LOCUS2829</name>
</gene>
<comment type="caution">
    <text evidence="1">The sequence shown here is derived from an EMBL/GenBank/DDBJ whole genome shotgun (WGS) entry which is preliminary data.</text>
</comment>
<accession>A0AAV1KDH5</accession>
<evidence type="ECO:0000313" key="1">
    <source>
        <dbReference type="EMBL" id="CAK1581120.1"/>
    </source>
</evidence>
<dbReference type="AlphaFoldDB" id="A0AAV1KDH5"/>
<reference evidence="1 2" key="1">
    <citation type="submission" date="2023-11" db="EMBL/GenBank/DDBJ databases">
        <authorList>
            <person name="Hedman E."/>
            <person name="Englund M."/>
            <person name="Stromberg M."/>
            <person name="Nyberg Akerstrom W."/>
            <person name="Nylinder S."/>
            <person name="Jareborg N."/>
            <person name="Kallberg Y."/>
            <person name="Kronander E."/>
        </authorList>
    </citation>
    <scope>NUCLEOTIDE SEQUENCE [LARGE SCALE GENOMIC DNA]</scope>
</reference>
<protein>
    <submittedName>
        <fullName evidence="1">Uncharacterized protein</fullName>
    </submittedName>
</protein>
<dbReference type="Proteomes" id="UP001314205">
    <property type="component" value="Unassembled WGS sequence"/>
</dbReference>
<dbReference type="EMBL" id="CAVLGL010000024">
    <property type="protein sequence ID" value="CAK1581120.1"/>
    <property type="molecule type" value="Genomic_DNA"/>
</dbReference>
<sequence>MLPFRADILCDRGPSLVKQNHTCCSNNTAAANLLRVQRKKIIKSLSLRPRLIVTTRYDFHSFITAFQIPVLNIGSSIDWLIREICHSCNSGRRVNDRNFLFSSCD</sequence>
<organism evidence="1 2">
    <name type="scientific">Parnassius mnemosyne</name>
    <name type="common">clouded apollo</name>
    <dbReference type="NCBI Taxonomy" id="213953"/>
    <lineage>
        <taxon>Eukaryota</taxon>
        <taxon>Metazoa</taxon>
        <taxon>Ecdysozoa</taxon>
        <taxon>Arthropoda</taxon>
        <taxon>Hexapoda</taxon>
        <taxon>Insecta</taxon>
        <taxon>Pterygota</taxon>
        <taxon>Neoptera</taxon>
        <taxon>Endopterygota</taxon>
        <taxon>Lepidoptera</taxon>
        <taxon>Glossata</taxon>
        <taxon>Ditrysia</taxon>
        <taxon>Papilionoidea</taxon>
        <taxon>Papilionidae</taxon>
        <taxon>Parnassiinae</taxon>
        <taxon>Parnassini</taxon>
        <taxon>Parnassius</taxon>
        <taxon>Driopa</taxon>
    </lineage>
</organism>
<keyword evidence="2" id="KW-1185">Reference proteome</keyword>
<evidence type="ECO:0000313" key="2">
    <source>
        <dbReference type="Proteomes" id="UP001314205"/>
    </source>
</evidence>
<proteinExistence type="predicted"/>